<dbReference type="InterPro" id="IPR010744">
    <property type="entry name" value="Phage_CI_N"/>
</dbReference>
<gene>
    <name evidence="2" type="ORF">N5D11_02775</name>
</gene>
<dbReference type="Pfam" id="PF07022">
    <property type="entry name" value="Phage_CI_repr"/>
    <property type="match status" value="1"/>
</dbReference>
<evidence type="ECO:0000313" key="3">
    <source>
        <dbReference type="Proteomes" id="UP001161099"/>
    </source>
</evidence>
<dbReference type="GO" id="GO:0045892">
    <property type="term" value="P:negative regulation of DNA-templated transcription"/>
    <property type="evidence" value="ECO:0007669"/>
    <property type="project" value="InterPro"/>
</dbReference>
<dbReference type="AlphaFoldDB" id="A0AA42ICG9"/>
<comment type="caution">
    <text evidence="2">The sequence shown here is derived from an EMBL/GenBank/DDBJ whole genome shotgun (WGS) entry which is preliminary data.</text>
</comment>
<protein>
    <submittedName>
        <fullName evidence="2">Helix-turn-helix domain containing protein</fullName>
    </submittedName>
</protein>
<reference evidence="2" key="1">
    <citation type="submission" date="2022-09" db="EMBL/GenBank/DDBJ databases">
        <title>Intensive care unit water sources are persistently colonized with multi-drug resistant bacteria and are the site of extensive horizontal gene transfer of antibiotic resistance genes.</title>
        <authorList>
            <person name="Diorio-Toth L."/>
        </authorList>
    </citation>
    <scope>NUCLEOTIDE SEQUENCE</scope>
    <source>
        <strain evidence="2">GD03851</strain>
    </source>
</reference>
<dbReference type="GO" id="GO:0003677">
    <property type="term" value="F:DNA binding"/>
    <property type="evidence" value="ECO:0007669"/>
    <property type="project" value="InterPro"/>
</dbReference>
<dbReference type="EMBL" id="JAOCDR010000003">
    <property type="protein sequence ID" value="MDH0655052.1"/>
    <property type="molecule type" value="Genomic_DNA"/>
</dbReference>
<name>A0AA42ICG9_ACIJO</name>
<dbReference type="InterPro" id="IPR010982">
    <property type="entry name" value="Lambda_DNA-bd_dom_sf"/>
</dbReference>
<feature type="domain" description="Bacteriophage CI repressor N-terminal" evidence="1">
    <location>
        <begin position="11"/>
        <end position="57"/>
    </location>
</feature>
<proteinExistence type="predicted"/>
<evidence type="ECO:0000313" key="2">
    <source>
        <dbReference type="EMBL" id="MDH0655052.1"/>
    </source>
</evidence>
<organism evidence="2 3">
    <name type="scientific">Acinetobacter johnsonii</name>
    <dbReference type="NCBI Taxonomy" id="40214"/>
    <lineage>
        <taxon>Bacteria</taxon>
        <taxon>Pseudomonadati</taxon>
        <taxon>Pseudomonadota</taxon>
        <taxon>Gammaproteobacteria</taxon>
        <taxon>Moraxellales</taxon>
        <taxon>Moraxellaceae</taxon>
        <taxon>Acinetobacter</taxon>
    </lineage>
</organism>
<accession>A0AA42ICG9</accession>
<dbReference type="RefSeq" id="WP_279664541.1">
    <property type="nucleotide sequence ID" value="NZ_JAOBYQ010000008.1"/>
</dbReference>
<evidence type="ECO:0000259" key="1">
    <source>
        <dbReference type="Pfam" id="PF07022"/>
    </source>
</evidence>
<dbReference type="Proteomes" id="UP001161099">
    <property type="component" value="Unassembled WGS sequence"/>
</dbReference>
<dbReference type="Gene3D" id="1.10.260.40">
    <property type="entry name" value="lambda repressor-like DNA-binding domains"/>
    <property type="match status" value="1"/>
</dbReference>
<sequence length="67" mass="7466">MGVYQFTVDDLRTRYGCKSDTELAGLLGCTKGTVSLWRSNGVPDGYQRFLNVETQTPISRKKAPTTH</sequence>